<keyword evidence="3" id="KW-0347">Helicase</keyword>
<dbReference type="PANTHER" id="PTHR47961">
    <property type="entry name" value="DNA POLYMERASE THETA, PUTATIVE (AFU_ORTHOLOGUE AFUA_1G05260)-RELATED"/>
    <property type="match status" value="1"/>
</dbReference>
<proteinExistence type="predicted"/>
<dbReference type="EMBL" id="CAUEEQ010035258">
    <property type="protein sequence ID" value="CAJ0952638.1"/>
    <property type="molecule type" value="Genomic_DNA"/>
</dbReference>
<dbReference type="PROSITE" id="PS51192">
    <property type="entry name" value="HELICASE_ATP_BIND_1"/>
    <property type="match status" value="1"/>
</dbReference>
<evidence type="ECO:0000313" key="6">
    <source>
        <dbReference type="EMBL" id="CAJ0952638.1"/>
    </source>
</evidence>
<evidence type="ECO:0000256" key="2">
    <source>
        <dbReference type="ARBA" id="ARBA00022801"/>
    </source>
</evidence>
<evidence type="ECO:0000256" key="4">
    <source>
        <dbReference type="ARBA" id="ARBA00022840"/>
    </source>
</evidence>
<evidence type="ECO:0000313" key="7">
    <source>
        <dbReference type="Proteomes" id="UP001176940"/>
    </source>
</evidence>
<keyword evidence="7" id="KW-1185">Reference proteome</keyword>
<dbReference type="Gene3D" id="3.40.50.300">
    <property type="entry name" value="P-loop containing nucleotide triphosphate hydrolases"/>
    <property type="match status" value="2"/>
</dbReference>
<protein>
    <recommendedName>
        <fullName evidence="5">Helicase ATP-binding domain-containing protein</fullName>
    </recommendedName>
</protein>
<sequence>MMVVDELHMLGDSHRGYLLELLLTKIQYVTRKPAAGNKSCSDSRSEVQIVGMSATLPNLGLLASWLRAELYHTDYRPVPLREQLKISKTFYDSSMVAVREMQPLIYVKGDDDHIVSLCYETVQGGHAILIFCPSKNWCEKLSDTIAREFYNLYQRAAQEAAGGRVEPSISPVVLDKDGIQDVVGQLRRCPAGLDAVLGRTVPWGVAFHHA</sequence>
<evidence type="ECO:0000256" key="3">
    <source>
        <dbReference type="ARBA" id="ARBA00022806"/>
    </source>
</evidence>
<organism evidence="6 7">
    <name type="scientific">Ranitomeya imitator</name>
    <name type="common">mimic poison frog</name>
    <dbReference type="NCBI Taxonomy" id="111125"/>
    <lineage>
        <taxon>Eukaryota</taxon>
        <taxon>Metazoa</taxon>
        <taxon>Chordata</taxon>
        <taxon>Craniata</taxon>
        <taxon>Vertebrata</taxon>
        <taxon>Euteleostomi</taxon>
        <taxon>Amphibia</taxon>
        <taxon>Batrachia</taxon>
        <taxon>Anura</taxon>
        <taxon>Neobatrachia</taxon>
        <taxon>Hyloidea</taxon>
        <taxon>Dendrobatidae</taxon>
        <taxon>Dendrobatinae</taxon>
        <taxon>Ranitomeya</taxon>
    </lineage>
</organism>
<dbReference type="InterPro" id="IPR027417">
    <property type="entry name" value="P-loop_NTPase"/>
</dbReference>
<dbReference type="InterPro" id="IPR014001">
    <property type="entry name" value="Helicase_ATP-bd"/>
</dbReference>
<dbReference type="SUPFAM" id="SSF52540">
    <property type="entry name" value="P-loop containing nucleoside triphosphate hydrolases"/>
    <property type="match status" value="1"/>
</dbReference>
<accession>A0ABN9LXT1</accession>
<evidence type="ECO:0000256" key="1">
    <source>
        <dbReference type="ARBA" id="ARBA00022741"/>
    </source>
</evidence>
<feature type="non-terminal residue" evidence="6">
    <location>
        <position position="210"/>
    </location>
</feature>
<keyword evidence="2" id="KW-0378">Hydrolase</keyword>
<dbReference type="Proteomes" id="UP001176940">
    <property type="component" value="Unassembled WGS sequence"/>
</dbReference>
<keyword evidence="1" id="KW-0547">Nucleotide-binding</keyword>
<keyword evidence="4" id="KW-0067">ATP-binding</keyword>
<dbReference type="PANTHER" id="PTHR47961:SF6">
    <property type="entry name" value="DNA-DIRECTED DNA POLYMERASE"/>
    <property type="match status" value="1"/>
</dbReference>
<reference evidence="6" key="1">
    <citation type="submission" date="2023-07" db="EMBL/GenBank/DDBJ databases">
        <authorList>
            <person name="Stuckert A."/>
        </authorList>
    </citation>
    <scope>NUCLEOTIDE SEQUENCE</scope>
</reference>
<dbReference type="InterPro" id="IPR050474">
    <property type="entry name" value="Hel308_SKI2-like"/>
</dbReference>
<gene>
    <name evidence="6" type="ORF">RIMI_LOCUS13958517</name>
</gene>
<feature type="domain" description="Helicase ATP-binding" evidence="5">
    <location>
        <begin position="1"/>
        <end position="74"/>
    </location>
</feature>
<evidence type="ECO:0000259" key="5">
    <source>
        <dbReference type="PROSITE" id="PS51192"/>
    </source>
</evidence>
<comment type="caution">
    <text evidence="6">The sequence shown here is derived from an EMBL/GenBank/DDBJ whole genome shotgun (WGS) entry which is preliminary data.</text>
</comment>
<name>A0ABN9LXT1_9NEOB</name>